<organism evidence="1 2">
    <name type="scientific">Deinococcus xinjiangensis</name>
    <dbReference type="NCBI Taxonomy" id="457454"/>
    <lineage>
        <taxon>Bacteria</taxon>
        <taxon>Thermotogati</taxon>
        <taxon>Deinococcota</taxon>
        <taxon>Deinococci</taxon>
        <taxon>Deinococcales</taxon>
        <taxon>Deinococcaceae</taxon>
        <taxon>Deinococcus</taxon>
    </lineage>
</organism>
<accession>A0ABP9V6V0</accession>
<dbReference type="EMBL" id="BAABRN010000006">
    <property type="protein sequence ID" value="GAA5501015.1"/>
    <property type="molecule type" value="Genomic_DNA"/>
</dbReference>
<sequence>MMLSLPIGYPFGAARAWQRRQELPPVATRPHRLLLLGKIGCGLRQGALQAVLLKAQQERHPTLLLRQAGQAQFSVAETLLYDYGLPTEAEELSQAEPTPEAWLHVRMVAPEACVDVAELYRWMKAAGYELLVVEGVPSFIGLAFEEAALDDQPCQLVIALEQKRFPLGLEQKLDALFKEQLIYLEGDETCHNLPQQVDLPTHIESRRGVVYYCEPQATRWLHNPPMLPPRKTDSVYSQITP</sequence>
<reference evidence="1 2" key="1">
    <citation type="submission" date="2024-02" db="EMBL/GenBank/DDBJ databases">
        <title>Deinococcus xinjiangensis NBRC 107630.</title>
        <authorList>
            <person name="Ichikawa N."/>
            <person name="Katano-Makiyama Y."/>
            <person name="Hidaka K."/>
        </authorList>
    </citation>
    <scope>NUCLEOTIDE SEQUENCE [LARGE SCALE GENOMIC DNA]</scope>
    <source>
        <strain evidence="1 2">NBRC 107630</strain>
    </source>
</reference>
<keyword evidence="2" id="KW-1185">Reference proteome</keyword>
<protein>
    <submittedName>
        <fullName evidence="1">Uncharacterized protein</fullName>
    </submittedName>
</protein>
<gene>
    <name evidence="1" type="ORF">Dxin01_00746</name>
</gene>
<dbReference type="Proteomes" id="UP001458946">
    <property type="component" value="Unassembled WGS sequence"/>
</dbReference>
<evidence type="ECO:0000313" key="1">
    <source>
        <dbReference type="EMBL" id="GAA5501015.1"/>
    </source>
</evidence>
<name>A0ABP9V6V0_9DEIO</name>
<comment type="caution">
    <text evidence="1">The sequence shown here is derived from an EMBL/GenBank/DDBJ whole genome shotgun (WGS) entry which is preliminary data.</text>
</comment>
<dbReference type="RefSeq" id="WP_353540989.1">
    <property type="nucleotide sequence ID" value="NZ_BAABRN010000006.1"/>
</dbReference>
<proteinExistence type="predicted"/>
<evidence type="ECO:0000313" key="2">
    <source>
        <dbReference type="Proteomes" id="UP001458946"/>
    </source>
</evidence>